<dbReference type="Proteomes" id="UP000203939">
    <property type="component" value="Segment"/>
</dbReference>
<evidence type="ECO:0000313" key="3">
    <source>
        <dbReference type="Proteomes" id="UP000203939"/>
    </source>
</evidence>
<dbReference type="KEGG" id="vg:26638729"/>
<sequence length="88" mass="9827">MLDRVDCILVHKYIRVLQTCTGVLRGLTLRCTSFYKLTSTNVLEQQKSPSRCVRGFSAIMWGLLVAHWNASATPSSSLEQSRKSLVAP</sequence>
<accession>A0A0K2FLN3</accession>
<dbReference type="RefSeq" id="YP_009212238.1">
    <property type="nucleotide sequence ID" value="NC_028944.1"/>
</dbReference>
<gene>
    <name evidence="1" type="ORF">EYUKI_1</name>
    <name evidence="2" type="ORF">EYUKI_298</name>
</gene>
<organism evidence="2 3">
    <name type="scientific">Bacillus phage Eyuki</name>
    <dbReference type="NCBI Taxonomy" id="1690431"/>
    <lineage>
        <taxon>Viruses</taxon>
        <taxon>Duplodnaviria</taxon>
        <taxon>Heunggongvirae</taxon>
        <taxon>Uroviricota</taxon>
        <taxon>Caudoviricetes</taxon>
        <taxon>Herelleviridae</taxon>
        <taxon>Bastillevirinae</taxon>
        <taxon>Wphvirus</taxon>
        <taxon>Wphvirus megatron</taxon>
    </lineage>
</organism>
<dbReference type="KEGG" id="vg:26638626"/>
<dbReference type="EMBL" id="KT207918">
    <property type="protein sequence ID" value="ALA46706.1"/>
    <property type="molecule type" value="Genomic_DNA"/>
</dbReference>
<dbReference type="RefSeq" id="YP_009211941.1">
    <property type="nucleotide sequence ID" value="NC_028944.1"/>
</dbReference>
<protein>
    <submittedName>
        <fullName evidence="2">Uncharacterized protein</fullName>
    </submittedName>
</protein>
<evidence type="ECO:0000313" key="2">
    <source>
        <dbReference type="EMBL" id="ALA46706.1"/>
    </source>
</evidence>
<dbReference type="EMBL" id="KT207918">
    <property type="protein sequence ID" value="ALA46559.1"/>
    <property type="molecule type" value="Genomic_DNA"/>
</dbReference>
<proteinExistence type="predicted"/>
<evidence type="ECO:0000313" key="1">
    <source>
        <dbReference type="EMBL" id="ALA46559.1"/>
    </source>
</evidence>
<name>A0A0K2FLN3_9CAUD</name>
<reference evidence="2 3" key="1">
    <citation type="journal article" date="2015" name="Genome Announc.">
        <title>Genome Sequences of Two Bacillus cereus Group Bacteriophages, Eyuki and AvesoBmore.</title>
        <authorList>
            <person name="Erill I."/>
            <person name="Caruso S.M."/>
        </authorList>
    </citation>
    <scope>NUCLEOTIDE SEQUENCE [LARGE SCALE GENOMIC DNA]</scope>
</reference>